<gene>
    <name evidence="3" type="ORF">Acr_13g0002780</name>
</gene>
<feature type="region of interest" description="Disordered" evidence="1">
    <location>
        <begin position="69"/>
        <end position="98"/>
    </location>
</feature>
<dbReference type="Proteomes" id="UP000585474">
    <property type="component" value="Unassembled WGS sequence"/>
</dbReference>
<dbReference type="GO" id="GO:0000462">
    <property type="term" value="P:maturation of SSU-rRNA from tricistronic rRNA transcript (SSU-rRNA, 5.8S rRNA, LSU-rRNA)"/>
    <property type="evidence" value="ECO:0007669"/>
    <property type="project" value="TreeGrafter"/>
</dbReference>
<proteinExistence type="predicted"/>
<comment type="caution">
    <text evidence="3">The sequence shown here is derived from an EMBL/GenBank/DDBJ whole genome shotgun (WGS) entry which is preliminary data.</text>
</comment>
<reference evidence="3 4" key="1">
    <citation type="submission" date="2019-07" db="EMBL/GenBank/DDBJ databases">
        <title>De Novo Assembly of kiwifruit Actinidia rufa.</title>
        <authorList>
            <person name="Sugita-Konishi S."/>
            <person name="Sato K."/>
            <person name="Mori E."/>
            <person name="Abe Y."/>
            <person name="Kisaki G."/>
            <person name="Hamano K."/>
            <person name="Suezawa K."/>
            <person name="Otani M."/>
            <person name="Fukuda T."/>
            <person name="Manabe T."/>
            <person name="Gomi K."/>
            <person name="Tabuchi M."/>
            <person name="Akimitsu K."/>
            <person name="Kataoka I."/>
        </authorList>
    </citation>
    <scope>NUCLEOTIDE SEQUENCE [LARGE SCALE GENOMIC DNA]</scope>
    <source>
        <strain evidence="4">cv. Fuchu</strain>
    </source>
</reference>
<accession>A0A7J0FLS0</accession>
<dbReference type="GO" id="GO:0032040">
    <property type="term" value="C:small-subunit processome"/>
    <property type="evidence" value="ECO:0007669"/>
    <property type="project" value="TreeGrafter"/>
</dbReference>
<evidence type="ECO:0000313" key="3">
    <source>
        <dbReference type="EMBL" id="GFY98877.1"/>
    </source>
</evidence>
<keyword evidence="4" id="KW-1185">Reference proteome</keyword>
<evidence type="ECO:0000256" key="1">
    <source>
        <dbReference type="SAM" id="MobiDB-lite"/>
    </source>
</evidence>
<dbReference type="EMBL" id="BJWL01000013">
    <property type="protein sequence ID" value="GFY98877.1"/>
    <property type="molecule type" value="Genomic_DNA"/>
</dbReference>
<evidence type="ECO:0000313" key="4">
    <source>
        <dbReference type="Proteomes" id="UP000585474"/>
    </source>
</evidence>
<dbReference type="AlphaFoldDB" id="A0A7J0FLS0"/>
<organism evidence="3 4">
    <name type="scientific">Actinidia rufa</name>
    <dbReference type="NCBI Taxonomy" id="165716"/>
    <lineage>
        <taxon>Eukaryota</taxon>
        <taxon>Viridiplantae</taxon>
        <taxon>Streptophyta</taxon>
        <taxon>Embryophyta</taxon>
        <taxon>Tracheophyta</taxon>
        <taxon>Spermatophyta</taxon>
        <taxon>Magnoliopsida</taxon>
        <taxon>eudicotyledons</taxon>
        <taxon>Gunneridae</taxon>
        <taxon>Pentapetalae</taxon>
        <taxon>asterids</taxon>
        <taxon>Ericales</taxon>
        <taxon>Actinidiaceae</taxon>
        <taxon>Actinidia</taxon>
    </lineage>
</organism>
<feature type="domain" description="UTP25 NTP hydrolase-like" evidence="2">
    <location>
        <begin position="15"/>
        <end position="119"/>
    </location>
</feature>
<dbReference type="GO" id="GO:0034511">
    <property type="term" value="F:U3 snoRNA binding"/>
    <property type="evidence" value="ECO:0007669"/>
    <property type="project" value="InterPro"/>
</dbReference>
<dbReference type="InterPro" id="IPR010678">
    <property type="entry name" value="UTP25"/>
</dbReference>
<dbReference type="Pfam" id="PF22916">
    <property type="entry name" value="UTP25_NTPase-like"/>
    <property type="match status" value="1"/>
</dbReference>
<dbReference type="InterPro" id="IPR053940">
    <property type="entry name" value="UTP25_NTPase-like"/>
</dbReference>
<evidence type="ECO:0000259" key="2">
    <source>
        <dbReference type="Pfam" id="PF22916"/>
    </source>
</evidence>
<sequence length="119" mass="13725">MMQRWPNIKKVRKKILNGDNFLDHGFTRPKVLILLPLASIAFRVVKRLIRLTPSSQKVNVEHLDRFSDEYGTGVADNNDYEDNDFEDGQSQKTSKPPDFQALFGGNNNDHFMIGIKFTR</sequence>
<protein>
    <recommendedName>
        <fullName evidence="2">UTP25 NTP hydrolase-like domain-containing protein</fullName>
    </recommendedName>
</protein>
<name>A0A7J0FLS0_9ERIC</name>
<dbReference type="OrthoDB" id="10264378at2759"/>
<dbReference type="PANTHER" id="PTHR12933:SF0">
    <property type="entry name" value="U3 SMALL NUCLEOLAR RNA-ASSOCIATED PROTEIN 25 HOMOLOG"/>
    <property type="match status" value="1"/>
</dbReference>
<feature type="compositionally biased region" description="Acidic residues" evidence="1">
    <location>
        <begin position="78"/>
        <end position="87"/>
    </location>
</feature>
<dbReference type="PANTHER" id="PTHR12933">
    <property type="entry name" value="ORF PROTEIN-RELATED"/>
    <property type="match status" value="1"/>
</dbReference>
<dbReference type="GO" id="GO:0019843">
    <property type="term" value="F:rRNA binding"/>
    <property type="evidence" value="ECO:0007669"/>
    <property type="project" value="TreeGrafter"/>
</dbReference>